<evidence type="ECO:0008006" key="3">
    <source>
        <dbReference type="Google" id="ProtNLM"/>
    </source>
</evidence>
<accession>A0ABU6KDL1</accession>
<dbReference type="Proteomes" id="UP001335737">
    <property type="component" value="Unassembled WGS sequence"/>
</dbReference>
<dbReference type="RefSeq" id="WP_327606541.1">
    <property type="nucleotide sequence ID" value="NZ_JARZFX010000002.1"/>
</dbReference>
<comment type="caution">
    <text evidence="1">The sequence shown here is derived from an EMBL/GenBank/DDBJ whole genome shotgun (WGS) entry which is preliminary data.</text>
</comment>
<gene>
    <name evidence="1" type="ORF">QGM71_05590</name>
</gene>
<proteinExistence type="predicted"/>
<name>A0ABU6KDL1_9BACI</name>
<evidence type="ECO:0000313" key="1">
    <source>
        <dbReference type="EMBL" id="MEC5422970.1"/>
    </source>
</evidence>
<organism evidence="1 2">
    <name type="scientific">Virgibacillus tibetensis</name>
    <dbReference type="NCBI Taxonomy" id="3042313"/>
    <lineage>
        <taxon>Bacteria</taxon>
        <taxon>Bacillati</taxon>
        <taxon>Bacillota</taxon>
        <taxon>Bacilli</taxon>
        <taxon>Bacillales</taxon>
        <taxon>Bacillaceae</taxon>
        <taxon>Virgibacillus</taxon>
    </lineage>
</organism>
<dbReference type="EMBL" id="JARZFX010000002">
    <property type="protein sequence ID" value="MEC5422970.1"/>
    <property type="molecule type" value="Genomic_DNA"/>
</dbReference>
<keyword evidence="2" id="KW-1185">Reference proteome</keyword>
<evidence type="ECO:0000313" key="2">
    <source>
        <dbReference type="Proteomes" id="UP001335737"/>
    </source>
</evidence>
<protein>
    <recommendedName>
        <fullName evidence="3">Transcription regulator TrmB N-terminal domain-containing protein</fullName>
    </recommendedName>
</protein>
<reference evidence="1 2" key="1">
    <citation type="journal article" date="2024" name="Int. J. Syst. Evol. Microbiol.">
        <title>Virgibacillus tibetensis sp. nov., isolated from salt lake on the Tibetan Plateau of China.</title>
        <authorList>
            <person name="Phurbu D."/>
            <person name="Liu Z.-X."/>
            <person name="Wang R."/>
            <person name="Zheng Y.-Y."/>
            <person name="Liu H.-C."/>
            <person name="Zhou Y.-G."/>
            <person name="Yu Y.-J."/>
            <person name="Li A.-H."/>
        </authorList>
    </citation>
    <scope>NUCLEOTIDE SEQUENCE [LARGE SCALE GENOMIC DNA]</scope>
    <source>
        <strain evidence="1 2">C22-A2</strain>
    </source>
</reference>
<sequence length="84" mass="9590">MSREEFLGLQAECMMLFQSNPYMTESVEGIGTRLGRKKEELYPILDLLVKQGIVQLMGKEPTPLYRYSEPVIITEFDSDEADGI</sequence>